<protein>
    <submittedName>
        <fullName evidence="2">Cupin domain-containing protein</fullName>
    </submittedName>
</protein>
<reference evidence="2 3" key="1">
    <citation type="journal article" date="2019" name="Int. J. Syst. Evol. Microbiol.">
        <title>The Global Catalogue of Microorganisms (GCM) 10K type strain sequencing project: providing services to taxonomists for standard genome sequencing and annotation.</title>
        <authorList>
            <consortium name="The Broad Institute Genomics Platform"/>
            <consortium name="The Broad Institute Genome Sequencing Center for Infectious Disease"/>
            <person name="Wu L."/>
            <person name="Ma J."/>
        </authorList>
    </citation>
    <scope>NUCLEOTIDE SEQUENCE [LARGE SCALE GENOMIC DNA]</scope>
    <source>
        <strain evidence="2 3">JCM 15672</strain>
    </source>
</reference>
<dbReference type="RefSeq" id="WP_344373160.1">
    <property type="nucleotide sequence ID" value="NZ_BAAAPW010000002.1"/>
</dbReference>
<dbReference type="InterPro" id="IPR047263">
    <property type="entry name" value="HNL-like_cupin"/>
</dbReference>
<gene>
    <name evidence="2" type="ORF">GCM10009819_21700</name>
</gene>
<evidence type="ECO:0000313" key="3">
    <source>
        <dbReference type="Proteomes" id="UP001501196"/>
    </source>
</evidence>
<evidence type="ECO:0000313" key="2">
    <source>
        <dbReference type="EMBL" id="GAA2036727.1"/>
    </source>
</evidence>
<sequence length="142" mass="15501">MNIEPSVPTTKNPPEQFAGDVWVDPIVVPHDADQRAVVARVRFAPGGRTAWHSHARGQYCHVTSGVARFGTRDGRIVEVHPGQTIYTPPGEDHWHATAPGVFMEHLAILEGGDDPRTTTVWKEHVTDDEYEGRGIPPAAPAA</sequence>
<dbReference type="Pfam" id="PF07883">
    <property type="entry name" value="Cupin_2"/>
    <property type="match status" value="1"/>
</dbReference>
<dbReference type="EMBL" id="BAAAPW010000002">
    <property type="protein sequence ID" value="GAA2036727.1"/>
    <property type="molecule type" value="Genomic_DNA"/>
</dbReference>
<organism evidence="2 3">
    <name type="scientific">Agromyces tropicus</name>
    <dbReference type="NCBI Taxonomy" id="555371"/>
    <lineage>
        <taxon>Bacteria</taxon>
        <taxon>Bacillati</taxon>
        <taxon>Actinomycetota</taxon>
        <taxon>Actinomycetes</taxon>
        <taxon>Micrococcales</taxon>
        <taxon>Microbacteriaceae</taxon>
        <taxon>Agromyces</taxon>
    </lineage>
</organism>
<keyword evidence="3" id="KW-1185">Reference proteome</keyword>
<dbReference type="Gene3D" id="2.60.120.10">
    <property type="entry name" value="Jelly Rolls"/>
    <property type="match status" value="1"/>
</dbReference>
<name>A0ABN2UIX0_9MICO</name>
<dbReference type="CDD" id="cd02233">
    <property type="entry name" value="cupin_HNL-like"/>
    <property type="match status" value="1"/>
</dbReference>
<proteinExistence type="predicted"/>
<dbReference type="PANTHER" id="PTHR43698">
    <property type="entry name" value="RIBD C-TERMINAL DOMAIN CONTAINING PROTEIN"/>
    <property type="match status" value="1"/>
</dbReference>
<dbReference type="InterPro" id="IPR013096">
    <property type="entry name" value="Cupin_2"/>
</dbReference>
<dbReference type="InterPro" id="IPR014710">
    <property type="entry name" value="RmlC-like_jellyroll"/>
</dbReference>
<dbReference type="PANTHER" id="PTHR43698:SF1">
    <property type="entry name" value="BLL4564 PROTEIN"/>
    <property type="match status" value="1"/>
</dbReference>
<dbReference type="Proteomes" id="UP001501196">
    <property type="component" value="Unassembled WGS sequence"/>
</dbReference>
<dbReference type="SUPFAM" id="SSF51182">
    <property type="entry name" value="RmlC-like cupins"/>
    <property type="match status" value="1"/>
</dbReference>
<accession>A0ABN2UIX0</accession>
<feature type="domain" description="Cupin type-2" evidence="1">
    <location>
        <begin position="40"/>
        <end position="96"/>
    </location>
</feature>
<evidence type="ECO:0000259" key="1">
    <source>
        <dbReference type="Pfam" id="PF07883"/>
    </source>
</evidence>
<comment type="caution">
    <text evidence="2">The sequence shown here is derived from an EMBL/GenBank/DDBJ whole genome shotgun (WGS) entry which is preliminary data.</text>
</comment>
<dbReference type="InterPro" id="IPR011051">
    <property type="entry name" value="RmlC_Cupin_sf"/>
</dbReference>